<protein>
    <submittedName>
        <fullName evidence="1">Uncharacterized protein</fullName>
    </submittedName>
</protein>
<dbReference type="EMBL" id="JBHRTP010000052">
    <property type="protein sequence ID" value="MFC3109449.1"/>
    <property type="molecule type" value="Genomic_DNA"/>
</dbReference>
<sequence>MMLDIAWYRRYVTIKTWPVFDRRLNGAFHDAAKEFQGKFNKAKYQWEFPSSQNIFCSLAVKFAFSRGAGETKFRSRIKGLTDPVGELLKKRIPTLGSF</sequence>
<proteinExistence type="predicted"/>
<comment type="caution">
    <text evidence="1">The sequence shown here is derived from an EMBL/GenBank/DDBJ whole genome shotgun (WGS) entry which is preliminary data.</text>
</comment>
<evidence type="ECO:0000313" key="2">
    <source>
        <dbReference type="Proteomes" id="UP001595530"/>
    </source>
</evidence>
<dbReference type="RefSeq" id="WP_390332005.1">
    <property type="nucleotide sequence ID" value="NZ_JBHRTP010000052.1"/>
</dbReference>
<name>A0ABV7F2Z5_9BURK</name>
<dbReference type="Proteomes" id="UP001595530">
    <property type="component" value="Unassembled WGS sequence"/>
</dbReference>
<organism evidence="1 2">
    <name type="scientific">Undibacterium arcticum</name>
    <dbReference type="NCBI Taxonomy" id="1762892"/>
    <lineage>
        <taxon>Bacteria</taxon>
        <taxon>Pseudomonadati</taxon>
        <taxon>Pseudomonadota</taxon>
        <taxon>Betaproteobacteria</taxon>
        <taxon>Burkholderiales</taxon>
        <taxon>Oxalobacteraceae</taxon>
        <taxon>Undibacterium</taxon>
    </lineage>
</organism>
<reference evidence="2" key="1">
    <citation type="journal article" date="2019" name="Int. J. Syst. Evol. Microbiol.">
        <title>The Global Catalogue of Microorganisms (GCM) 10K type strain sequencing project: providing services to taxonomists for standard genome sequencing and annotation.</title>
        <authorList>
            <consortium name="The Broad Institute Genomics Platform"/>
            <consortium name="The Broad Institute Genome Sequencing Center for Infectious Disease"/>
            <person name="Wu L."/>
            <person name="Ma J."/>
        </authorList>
    </citation>
    <scope>NUCLEOTIDE SEQUENCE [LARGE SCALE GENOMIC DNA]</scope>
    <source>
        <strain evidence="2">KCTC 42986</strain>
    </source>
</reference>
<accession>A0ABV7F2Z5</accession>
<gene>
    <name evidence="1" type="ORF">ACFOFO_16015</name>
</gene>
<keyword evidence="2" id="KW-1185">Reference proteome</keyword>
<evidence type="ECO:0000313" key="1">
    <source>
        <dbReference type="EMBL" id="MFC3109449.1"/>
    </source>
</evidence>